<evidence type="ECO:0000313" key="3">
    <source>
        <dbReference type="Proteomes" id="UP000028725"/>
    </source>
</evidence>
<keyword evidence="1" id="KW-0732">Signal</keyword>
<dbReference type="InterPro" id="IPR017734">
    <property type="entry name" value="T6SS_SciN"/>
</dbReference>
<organism evidence="2 3">
    <name type="scientific">Hyalangium minutum</name>
    <dbReference type="NCBI Taxonomy" id="394096"/>
    <lineage>
        <taxon>Bacteria</taxon>
        <taxon>Pseudomonadati</taxon>
        <taxon>Myxococcota</taxon>
        <taxon>Myxococcia</taxon>
        <taxon>Myxococcales</taxon>
        <taxon>Cystobacterineae</taxon>
        <taxon>Archangiaceae</taxon>
        <taxon>Hyalangium</taxon>
    </lineage>
</organism>
<dbReference type="EMBL" id="JMCB01000003">
    <property type="protein sequence ID" value="KFE70555.1"/>
    <property type="molecule type" value="Genomic_DNA"/>
</dbReference>
<dbReference type="PANTHER" id="PTHR37625:SF4">
    <property type="entry name" value="OUTER MEMBRANE LIPOPROTEIN"/>
    <property type="match status" value="1"/>
</dbReference>
<dbReference type="Proteomes" id="UP000028725">
    <property type="component" value="Unassembled WGS sequence"/>
</dbReference>
<feature type="signal peptide" evidence="1">
    <location>
        <begin position="1"/>
        <end position="19"/>
    </location>
</feature>
<feature type="chain" id="PRO_5001800072" evidence="1">
    <location>
        <begin position="20"/>
        <end position="171"/>
    </location>
</feature>
<dbReference type="NCBIfam" id="TIGR03352">
    <property type="entry name" value="VI_chp_3"/>
    <property type="match status" value="1"/>
</dbReference>
<evidence type="ECO:0000313" key="2">
    <source>
        <dbReference type="EMBL" id="KFE70555.1"/>
    </source>
</evidence>
<keyword evidence="2" id="KW-0449">Lipoprotein</keyword>
<reference evidence="2 3" key="1">
    <citation type="submission" date="2014-04" db="EMBL/GenBank/DDBJ databases">
        <title>Genome assembly of Hyalangium minutum DSM 14724.</title>
        <authorList>
            <person name="Sharma G."/>
            <person name="Subramanian S."/>
        </authorList>
    </citation>
    <scope>NUCLEOTIDE SEQUENCE [LARGE SCALE GENOMIC DNA]</scope>
    <source>
        <strain evidence="2 3">DSM 14724</strain>
    </source>
</reference>
<evidence type="ECO:0000256" key="1">
    <source>
        <dbReference type="SAM" id="SignalP"/>
    </source>
</evidence>
<keyword evidence="3" id="KW-1185">Reference proteome</keyword>
<dbReference type="Gene3D" id="2.60.40.4150">
    <property type="entry name" value="Type VI secretion system, lipoprotein SciN"/>
    <property type="match status" value="1"/>
</dbReference>
<dbReference type="InterPro" id="IPR038706">
    <property type="entry name" value="Type_VI_SciN-like_sf"/>
</dbReference>
<comment type="caution">
    <text evidence="2">The sequence shown here is derived from an EMBL/GenBank/DDBJ whole genome shotgun (WGS) entry which is preliminary data.</text>
</comment>
<dbReference type="STRING" id="394096.DB31_5597"/>
<sequence>MRGALVLAASVWLSACATAKPAEPCKEPPPIAVLLEASERLNPDDRGNSLSTIVQVLQLKDIRRLEAAEFQDVWQRSKEVLEDDLIASDELTLQPGQSLTRQLARDPKATYVVVLGVFRKPAGQVWRSILRLPEVTPELCAAAKKPGAQPPPLHFYLEDYRVEARGRVEGR</sequence>
<accession>A0A085WS92</accession>
<proteinExistence type="predicted"/>
<dbReference type="AlphaFoldDB" id="A0A085WS92"/>
<gene>
    <name evidence="2" type="ORF">DB31_5597</name>
</gene>
<dbReference type="PROSITE" id="PS51257">
    <property type="entry name" value="PROKAR_LIPOPROTEIN"/>
    <property type="match status" value="1"/>
</dbReference>
<dbReference type="PANTHER" id="PTHR37625">
    <property type="entry name" value="OUTER MEMBRANE LIPOPROTEIN-RELATED"/>
    <property type="match status" value="1"/>
</dbReference>
<protein>
    <submittedName>
        <fullName evidence="2">Type VI secretion lipoprotein/VasD</fullName>
    </submittedName>
</protein>
<name>A0A085WS92_9BACT</name>
<dbReference type="Pfam" id="PF12790">
    <property type="entry name" value="T6SS-SciN"/>
    <property type="match status" value="1"/>
</dbReference>